<keyword evidence="5 6" id="KW-0413">Isomerase</keyword>
<reference evidence="10" key="1">
    <citation type="journal article" date="2021" name="Proc. Natl. Acad. Sci. U.S.A.">
        <title>Global biogeography of chemosynthetic symbionts reveals both localized and globally distributed symbiont groups. .</title>
        <authorList>
            <person name="Osvatic J.T."/>
            <person name="Wilkins L.G.E."/>
            <person name="Leibrecht L."/>
            <person name="Leray M."/>
            <person name="Zauner S."/>
            <person name="Polzin J."/>
            <person name="Camacho Y."/>
            <person name="Gros O."/>
            <person name="van Gils J.A."/>
            <person name="Eisen J.A."/>
            <person name="Petersen J.M."/>
            <person name="Yuen B."/>
        </authorList>
    </citation>
    <scope>NUCLEOTIDE SEQUENCE</scope>
    <source>
        <strain evidence="10">MAGL173</strain>
    </source>
</reference>
<evidence type="ECO:0000256" key="1">
    <source>
        <dbReference type="ARBA" id="ARBA00000971"/>
    </source>
</evidence>
<feature type="chain" id="PRO_5038673113" description="Peptidyl-prolyl cis-trans isomerase" evidence="8">
    <location>
        <begin position="36"/>
        <end position="247"/>
    </location>
</feature>
<dbReference type="SUPFAM" id="SSF54534">
    <property type="entry name" value="FKBP-like"/>
    <property type="match status" value="1"/>
</dbReference>
<dbReference type="Pfam" id="PF01346">
    <property type="entry name" value="FKBP_N"/>
    <property type="match status" value="1"/>
</dbReference>
<protein>
    <recommendedName>
        <fullName evidence="7">Peptidyl-prolyl cis-trans isomerase</fullName>
        <ecNumber evidence="7">5.2.1.8</ecNumber>
    </recommendedName>
</protein>
<dbReference type="InterPro" id="IPR000774">
    <property type="entry name" value="PPIase_FKBP_N"/>
</dbReference>
<gene>
    <name evidence="10" type="ORF">JAZ04_12675</name>
</gene>
<evidence type="ECO:0000259" key="9">
    <source>
        <dbReference type="PROSITE" id="PS50059"/>
    </source>
</evidence>
<organism evidence="10 11">
    <name type="scientific">Candidatus Thiodiazotropha lotti</name>
    <dbReference type="NCBI Taxonomy" id="2792787"/>
    <lineage>
        <taxon>Bacteria</taxon>
        <taxon>Pseudomonadati</taxon>
        <taxon>Pseudomonadota</taxon>
        <taxon>Gammaproteobacteria</taxon>
        <taxon>Chromatiales</taxon>
        <taxon>Sedimenticolaceae</taxon>
        <taxon>Candidatus Thiodiazotropha</taxon>
    </lineage>
</organism>
<name>A0A9E4N0A5_9GAMM</name>
<proteinExistence type="inferred from homology"/>
<dbReference type="Proteomes" id="UP000886687">
    <property type="component" value="Unassembled WGS sequence"/>
</dbReference>
<dbReference type="GO" id="GO:0006457">
    <property type="term" value="P:protein folding"/>
    <property type="evidence" value="ECO:0007669"/>
    <property type="project" value="InterPro"/>
</dbReference>
<evidence type="ECO:0000256" key="5">
    <source>
        <dbReference type="ARBA" id="ARBA00023235"/>
    </source>
</evidence>
<comment type="similarity">
    <text evidence="2 7">Belongs to the FKBP-type PPIase family.</text>
</comment>
<dbReference type="PANTHER" id="PTHR43811:SF57">
    <property type="entry name" value="FKBP-TYPE PEPTIDYL-PROLYL CIS-TRANS ISOMERASE FKPA-RELATED"/>
    <property type="match status" value="1"/>
</dbReference>
<dbReference type="AlphaFoldDB" id="A0A9E4N0A5"/>
<dbReference type="PROSITE" id="PS50059">
    <property type="entry name" value="FKBP_PPIASE"/>
    <property type="match status" value="1"/>
</dbReference>
<evidence type="ECO:0000256" key="4">
    <source>
        <dbReference type="ARBA" id="ARBA00023110"/>
    </source>
</evidence>
<dbReference type="GO" id="GO:0003755">
    <property type="term" value="F:peptidyl-prolyl cis-trans isomerase activity"/>
    <property type="evidence" value="ECO:0007669"/>
    <property type="project" value="UniProtKB-UniRule"/>
</dbReference>
<dbReference type="EC" id="5.2.1.8" evidence="7"/>
<evidence type="ECO:0000256" key="7">
    <source>
        <dbReference type="RuleBase" id="RU003915"/>
    </source>
</evidence>
<dbReference type="InterPro" id="IPR036944">
    <property type="entry name" value="PPIase_FKBP_N_sf"/>
</dbReference>
<keyword evidence="4 6" id="KW-0697">Rotamase</keyword>
<feature type="domain" description="PPIase FKBP-type" evidence="9">
    <location>
        <begin position="159"/>
        <end position="245"/>
    </location>
</feature>
<keyword evidence="3 8" id="KW-0732">Signal</keyword>
<dbReference type="Gene3D" id="1.10.287.460">
    <property type="entry name" value="Peptidyl-prolyl cis-trans isomerase, FKBP-type, N-terminal domain"/>
    <property type="match status" value="1"/>
</dbReference>
<dbReference type="Pfam" id="PF00254">
    <property type="entry name" value="FKBP_C"/>
    <property type="match status" value="1"/>
</dbReference>
<dbReference type="InterPro" id="IPR046357">
    <property type="entry name" value="PPIase_dom_sf"/>
</dbReference>
<dbReference type="PANTHER" id="PTHR43811">
    <property type="entry name" value="FKBP-TYPE PEPTIDYL-PROLYL CIS-TRANS ISOMERASE FKPA"/>
    <property type="match status" value="1"/>
</dbReference>
<comment type="caution">
    <text evidence="10">The sequence shown here is derived from an EMBL/GenBank/DDBJ whole genome shotgun (WGS) entry which is preliminary data.</text>
</comment>
<comment type="catalytic activity">
    <reaction evidence="1 6 7">
        <text>[protein]-peptidylproline (omega=180) = [protein]-peptidylproline (omega=0)</text>
        <dbReference type="Rhea" id="RHEA:16237"/>
        <dbReference type="Rhea" id="RHEA-COMP:10747"/>
        <dbReference type="Rhea" id="RHEA-COMP:10748"/>
        <dbReference type="ChEBI" id="CHEBI:83833"/>
        <dbReference type="ChEBI" id="CHEBI:83834"/>
        <dbReference type="EC" id="5.2.1.8"/>
    </reaction>
</comment>
<dbReference type="FunFam" id="3.10.50.40:FF:000045">
    <property type="entry name" value="Peptidyl-prolyl cis-trans isomerase"/>
    <property type="match status" value="1"/>
</dbReference>
<evidence type="ECO:0000256" key="8">
    <source>
        <dbReference type="SAM" id="SignalP"/>
    </source>
</evidence>
<evidence type="ECO:0000313" key="10">
    <source>
        <dbReference type="EMBL" id="MCG7939691.1"/>
    </source>
</evidence>
<feature type="signal peptide" evidence="8">
    <location>
        <begin position="1"/>
        <end position="35"/>
    </location>
</feature>
<evidence type="ECO:0000256" key="6">
    <source>
        <dbReference type="PROSITE-ProRule" id="PRU00277"/>
    </source>
</evidence>
<evidence type="ECO:0000256" key="2">
    <source>
        <dbReference type="ARBA" id="ARBA00006577"/>
    </source>
</evidence>
<accession>A0A9E4N0A5</accession>
<sequence>MQPLIASLLIGNFRLMFRTTTSLFIACLMAFPAIAGQQAPLSDEASKINYSVGYQIGSDFRFQDIEIRPEAVIQGIRDALHENQSQMSAAEMKQVMAELGRSLAEKKKQLRASQFQLLLEKSNRFHAENRAKPDVITTDSGLQYRMIEKGYGTNHPDNNDKVLVHYTGKLLNGQVFDSSFDRGKPASFHVNGVIKGWTEALQLMKKGDRWQLFIPPALAYGEKGAPPRIPPNSTLVFDLQLIAIQTE</sequence>
<dbReference type="EMBL" id="JAEPDI010000009">
    <property type="protein sequence ID" value="MCG7939691.1"/>
    <property type="molecule type" value="Genomic_DNA"/>
</dbReference>
<dbReference type="InterPro" id="IPR001179">
    <property type="entry name" value="PPIase_FKBP_dom"/>
</dbReference>
<evidence type="ECO:0000313" key="11">
    <source>
        <dbReference type="Proteomes" id="UP000886687"/>
    </source>
</evidence>
<evidence type="ECO:0000256" key="3">
    <source>
        <dbReference type="ARBA" id="ARBA00022729"/>
    </source>
</evidence>
<dbReference type="Gene3D" id="3.10.50.40">
    <property type="match status" value="1"/>
</dbReference>